<organism evidence="1 2">
    <name type="scientific">Datura stramonium</name>
    <name type="common">Jimsonweed</name>
    <name type="synonym">Common thornapple</name>
    <dbReference type="NCBI Taxonomy" id="4076"/>
    <lineage>
        <taxon>Eukaryota</taxon>
        <taxon>Viridiplantae</taxon>
        <taxon>Streptophyta</taxon>
        <taxon>Embryophyta</taxon>
        <taxon>Tracheophyta</taxon>
        <taxon>Spermatophyta</taxon>
        <taxon>Magnoliopsida</taxon>
        <taxon>eudicotyledons</taxon>
        <taxon>Gunneridae</taxon>
        <taxon>Pentapetalae</taxon>
        <taxon>asterids</taxon>
        <taxon>lamiids</taxon>
        <taxon>Solanales</taxon>
        <taxon>Solanaceae</taxon>
        <taxon>Solanoideae</taxon>
        <taxon>Datureae</taxon>
        <taxon>Datura</taxon>
    </lineage>
</organism>
<gene>
    <name evidence="1" type="ORF">HAX54_032028</name>
</gene>
<comment type="caution">
    <text evidence="1">The sequence shown here is derived from an EMBL/GenBank/DDBJ whole genome shotgun (WGS) entry which is preliminary data.</text>
</comment>
<evidence type="ECO:0000313" key="2">
    <source>
        <dbReference type="Proteomes" id="UP000823775"/>
    </source>
</evidence>
<sequence>MALNTLKKTAPLFSQSFLKLWLVARMIAAVEVESLEVFGHSFQTVVIPTGGGSGNGPDFRYRKLYKFVVFNVYWRGGCAGNVGKLQTIVLNRKVKMFISSL</sequence>
<keyword evidence="2" id="KW-1185">Reference proteome</keyword>
<protein>
    <submittedName>
        <fullName evidence="1">Uncharacterized protein</fullName>
    </submittedName>
</protein>
<evidence type="ECO:0000313" key="1">
    <source>
        <dbReference type="EMBL" id="MCD9644056.1"/>
    </source>
</evidence>
<proteinExistence type="predicted"/>
<dbReference type="EMBL" id="JACEIK010004066">
    <property type="protein sequence ID" value="MCD9644056.1"/>
    <property type="molecule type" value="Genomic_DNA"/>
</dbReference>
<reference evidence="1 2" key="1">
    <citation type="journal article" date="2021" name="BMC Genomics">
        <title>Datura genome reveals duplications of psychoactive alkaloid biosynthetic genes and high mutation rate following tissue culture.</title>
        <authorList>
            <person name="Rajewski A."/>
            <person name="Carter-House D."/>
            <person name="Stajich J."/>
            <person name="Litt A."/>
        </authorList>
    </citation>
    <scope>NUCLEOTIDE SEQUENCE [LARGE SCALE GENOMIC DNA]</scope>
    <source>
        <strain evidence="1">AR-01</strain>
    </source>
</reference>
<accession>A0ABS8VCG7</accession>
<dbReference type="Proteomes" id="UP000823775">
    <property type="component" value="Unassembled WGS sequence"/>
</dbReference>
<name>A0ABS8VCG7_DATST</name>